<dbReference type="GO" id="GO:0050660">
    <property type="term" value="F:flavin adenine dinucleotide binding"/>
    <property type="evidence" value="ECO:0007669"/>
    <property type="project" value="InterPro"/>
</dbReference>
<dbReference type="GO" id="GO:0003995">
    <property type="term" value="F:acyl-CoA dehydrogenase activity"/>
    <property type="evidence" value="ECO:0007669"/>
    <property type="project" value="TreeGrafter"/>
</dbReference>
<name>A0A7W7S8Y1_9ACTN</name>
<dbReference type="InterPro" id="IPR009100">
    <property type="entry name" value="AcylCoA_DH/oxidase_NM_dom_sf"/>
</dbReference>
<evidence type="ECO:0000313" key="4">
    <source>
        <dbReference type="EMBL" id="MBB4946059.1"/>
    </source>
</evidence>
<evidence type="ECO:0000313" key="5">
    <source>
        <dbReference type="Proteomes" id="UP000573327"/>
    </source>
</evidence>
<feature type="domain" description="Acyl-CoA dehydrogenase/oxidase N-terminal" evidence="2">
    <location>
        <begin position="24"/>
        <end position="91"/>
    </location>
</feature>
<sequence>MTTTEASTSAELVRRATELVPLIRKHAAWQEENRVLHEEVLQGVADAGLMKMRVPVRYGGFESDVRTVCDVITELARGDGSVGWTVSTMTISSWLAGLFPDEVQDEIFADPDVRIGSSVSPNGVAVPAEGGAVLNGRWAFSTGVLHSQWFIHSAVLAGADGDFTPVMIAVPTSDLTVVDDWHTVGLRGTGSVTTIANDLFVPEGRILPMLPLVLQNRHRSELNAGSLMWQAPFSPITAAGAAAVPLGMAKAAQEVFFERLPSRKITYTTYERQAEAPLTHLQVAEAATRIDEAEFHVRRAAERVDTKVRNGETWSLEERALARMEMGASTLRAKEAVDILNTASGGSSIYSDQPMQRIERDVQTISLHGVLHPNTNLELYGRVLCGLEPNTHLV</sequence>
<dbReference type="AlphaFoldDB" id="A0A7W7S8Y1"/>
<proteinExistence type="predicted"/>
<dbReference type="Pfam" id="PF02771">
    <property type="entry name" value="Acyl-CoA_dh_N"/>
    <property type="match status" value="1"/>
</dbReference>
<dbReference type="Gene3D" id="2.40.110.10">
    <property type="entry name" value="Butyryl-CoA Dehydrogenase, subunit A, domain 2"/>
    <property type="match status" value="1"/>
</dbReference>
<evidence type="ECO:0000259" key="2">
    <source>
        <dbReference type="Pfam" id="PF02771"/>
    </source>
</evidence>
<dbReference type="SUPFAM" id="SSF47203">
    <property type="entry name" value="Acyl-CoA dehydrogenase C-terminal domain-like"/>
    <property type="match status" value="1"/>
</dbReference>
<dbReference type="SUPFAM" id="SSF56645">
    <property type="entry name" value="Acyl-CoA dehydrogenase NM domain-like"/>
    <property type="match status" value="1"/>
</dbReference>
<dbReference type="InterPro" id="IPR037069">
    <property type="entry name" value="AcylCoA_DH/ox_N_sf"/>
</dbReference>
<dbReference type="Proteomes" id="UP000573327">
    <property type="component" value="Unassembled WGS sequence"/>
</dbReference>
<dbReference type="Gene3D" id="1.20.140.10">
    <property type="entry name" value="Butyryl-CoA Dehydrogenase, subunit A, domain 3"/>
    <property type="match status" value="1"/>
</dbReference>
<keyword evidence="5" id="KW-1185">Reference proteome</keyword>
<dbReference type="Pfam" id="PF08028">
    <property type="entry name" value="Acyl-CoA_dh_2"/>
    <property type="match status" value="1"/>
</dbReference>
<keyword evidence="1" id="KW-0560">Oxidoreductase</keyword>
<comment type="caution">
    <text evidence="4">The sequence shown here is derived from an EMBL/GenBank/DDBJ whole genome shotgun (WGS) entry which is preliminary data.</text>
</comment>
<dbReference type="RefSeq" id="WP_184912853.1">
    <property type="nucleotide sequence ID" value="NZ_JACHJR010000001.1"/>
</dbReference>
<accession>A0A7W7S8Y1</accession>
<dbReference type="InterPro" id="IPR013786">
    <property type="entry name" value="AcylCoA_DH/ox_N"/>
</dbReference>
<reference evidence="4 5" key="1">
    <citation type="submission" date="2020-08" db="EMBL/GenBank/DDBJ databases">
        <title>Sequencing the genomes of 1000 actinobacteria strains.</title>
        <authorList>
            <person name="Klenk H.-P."/>
        </authorList>
    </citation>
    <scope>NUCLEOTIDE SEQUENCE [LARGE SCALE GENOMIC DNA]</scope>
    <source>
        <strain evidence="4 5">DSM 44786</strain>
    </source>
</reference>
<dbReference type="Gene3D" id="1.10.540.10">
    <property type="entry name" value="Acyl-CoA dehydrogenase/oxidase, N-terminal domain"/>
    <property type="match status" value="1"/>
</dbReference>
<dbReference type="InterPro" id="IPR036250">
    <property type="entry name" value="AcylCo_DH-like_C"/>
</dbReference>
<dbReference type="PANTHER" id="PTHR43884">
    <property type="entry name" value="ACYL-COA DEHYDROGENASE"/>
    <property type="match status" value="1"/>
</dbReference>
<gene>
    <name evidence="4" type="ORF">F4556_001594</name>
</gene>
<dbReference type="EMBL" id="JACHJR010000001">
    <property type="protein sequence ID" value="MBB4946059.1"/>
    <property type="molecule type" value="Genomic_DNA"/>
</dbReference>
<organism evidence="4 5">
    <name type="scientific">Kitasatospora gansuensis</name>
    <dbReference type="NCBI Taxonomy" id="258050"/>
    <lineage>
        <taxon>Bacteria</taxon>
        <taxon>Bacillati</taxon>
        <taxon>Actinomycetota</taxon>
        <taxon>Actinomycetes</taxon>
        <taxon>Kitasatosporales</taxon>
        <taxon>Streptomycetaceae</taxon>
        <taxon>Kitasatospora</taxon>
    </lineage>
</organism>
<protein>
    <submittedName>
        <fullName evidence="4">Alkylation response protein AidB-like acyl-CoA dehydrogenase</fullName>
    </submittedName>
</protein>
<evidence type="ECO:0000259" key="3">
    <source>
        <dbReference type="Pfam" id="PF08028"/>
    </source>
</evidence>
<dbReference type="InterPro" id="IPR013107">
    <property type="entry name" value="Acyl-CoA_DH_C"/>
</dbReference>
<feature type="domain" description="Acyl-CoA dehydrogenase C-terminal" evidence="3">
    <location>
        <begin position="240"/>
        <end position="371"/>
    </location>
</feature>
<dbReference type="PIRSF" id="PIRSF016578">
    <property type="entry name" value="HsaA"/>
    <property type="match status" value="1"/>
</dbReference>
<dbReference type="InterPro" id="IPR046373">
    <property type="entry name" value="Acyl-CoA_Oxase/DH_mid-dom_sf"/>
</dbReference>
<dbReference type="PANTHER" id="PTHR43884:SF12">
    <property type="entry name" value="ISOVALERYL-COA DEHYDROGENASE, MITOCHONDRIAL-RELATED"/>
    <property type="match status" value="1"/>
</dbReference>
<evidence type="ECO:0000256" key="1">
    <source>
        <dbReference type="ARBA" id="ARBA00023002"/>
    </source>
</evidence>